<keyword evidence="8" id="KW-1185">Reference proteome</keyword>
<keyword evidence="3 4" id="KW-0342">GTP-binding</keyword>
<gene>
    <name evidence="7" type="ORF">DFQ15_10374</name>
</gene>
<protein>
    <submittedName>
        <fullName evidence="7">UPF0042 nucleotide-binding protein</fullName>
    </submittedName>
</protein>
<dbReference type="SUPFAM" id="SSF52540">
    <property type="entry name" value="P-loop containing nucleoside triphosphate hydrolases"/>
    <property type="match status" value="1"/>
</dbReference>
<dbReference type="EMBL" id="QJTC01000003">
    <property type="protein sequence ID" value="PYE79086.1"/>
    <property type="molecule type" value="Genomic_DNA"/>
</dbReference>
<dbReference type="GO" id="GO:0005525">
    <property type="term" value="F:GTP binding"/>
    <property type="evidence" value="ECO:0007669"/>
    <property type="project" value="UniProtKB-UniRule"/>
</dbReference>
<feature type="domain" description="RapZ-like N-terminal" evidence="5">
    <location>
        <begin position="28"/>
        <end position="182"/>
    </location>
</feature>
<sequence>MSEPLPDDRPDAPGGPVGGVTADIPAAMDIVLITGMSGSGKSVALHALEDAGYYCVDNLPPDLLLSFVALEQRHGAARVGIAMDVRSAASLPLLPQQLAVLRAQGIRLQMLFLDAQTDTLVRRYSETRRRHPLSSDNMPDRQRALTQAIELERELLADLREEAHVLDSSLMRASQLQGYVKSLIAAPATPLLLVFQSFAFKRGIPVDADFVFDVRMLPNPHYEPALRPLTGRDAPVADFLEQEPAVERMFDDIGQFLARWLGTLAQDHRSYVTVGIGCTGGQHRSVYLVERLAASFAGRWVTLKRHRELDGQN</sequence>
<evidence type="ECO:0000259" key="6">
    <source>
        <dbReference type="Pfam" id="PF22740"/>
    </source>
</evidence>
<reference evidence="7 8" key="1">
    <citation type="submission" date="2018-06" db="EMBL/GenBank/DDBJ databases">
        <title>Genomic Encyclopedia of Type Strains, Phase III (KMG-III): the genomes of soil and plant-associated and newly described type strains.</title>
        <authorList>
            <person name="Whitman W."/>
        </authorList>
    </citation>
    <scope>NUCLEOTIDE SEQUENCE [LARGE SCALE GENOMIC DNA]</scope>
    <source>
        <strain evidence="7 8">CECT 7646</strain>
    </source>
</reference>
<evidence type="ECO:0000313" key="8">
    <source>
        <dbReference type="Proteomes" id="UP000247540"/>
    </source>
</evidence>
<dbReference type="PIRSF" id="PIRSF005052">
    <property type="entry name" value="P-loopkin"/>
    <property type="match status" value="1"/>
</dbReference>
<dbReference type="NCBIfam" id="NF003828">
    <property type="entry name" value="PRK05416.1"/>
    <property type="match status" value="1"/>
</dbReference>
<dbReference type="Proteomes" id="UP000247540">
    <property type="component" value="Unassembled WGS sequence"/>
</dbReference>
<evidence type="ECO:0000313" key="7">
    <source>
        <dbReference type="EMBL" id="PYE79086.1"/>
    </source>
</evidence>
<keyword evidence="1 4" id="KW-0547">Nucleotide-binding</keyword>
<feature type="binding site" evidence="4">
    <location>
        <begin position="84"/>
        <end position="87"/>
    </location>
    <ligand>
        <name>GTP</name>
        <dbReference type="ChEBI" id="CHEBI:37565"/>
    </ligand>
</feature>
<feature type="binding site" evidence="4">
    <location>
        <begin position="35"/>
        <end position="42"/>
    </location>
    <ligand>
        <name>ATP</name>
        <dbReference type="ChEBI" id="CHEBI:30616"/>
    </ligand>
</feature>
<dbReference type="PANTHER" id="PTHR30448:SF0">
    <property type="entry name" value="RNASE ADAPTER PROTEIN RAPZ"/>
    <property type="match status" value="1"/>
</dbReference>
<dbReference type="GO" id="GO:0005524">
    <property type="term" value="F:ATP binding"/>
    <property type="evidence" value="ECO:0007669"/>
    <property type="project" value="UniProtKB-UniRule"/>
</dbReference>
<feature type="domain" description="RapZ C-terminal" evidence="6">
    <location>
        <begin position="193"/>
        <end position="309"/>
    </location>
</feature>
<dbReference type="AlphaFoldDB" id="A0A318SJB0"/>
<dbReference type="Pfam" id="PF22740">
    <property type="entry name" value="PapZ_C"/>
    <property type="match status" value="1"/>
</dbReference>
<comment type="caution">
    <text evidence="7">The sequence shown here is derived from an EMBL/GenBank/DDBJ whole genome shotgun (WGS) entry which is preliminary data.</text>
</comment>
<name>A0A318SJB0_9BURK</name>
<proteinExistence type="inferred from homology"/>
<dbReference type="InterPro" id="IPR027417">
    <property type="entry name" value="P-loop_NTPase"/>
</dbReference>
<evidence type="ECO:0000256" key="3">
    <source>
        <dbReference type="ARBA" id="ARBA00023134"/>
    </source>
</evidence>
<evidence type="ECO:0000256" key="2">
    <source>
        <dbReference type="ARBA" id="ARBA00022840"/>
    </source>
</evidence>
<evidence type="ECO:0000256" key="4">
    <source>
        <dbReference type="HAMAP-Rule" id="MF_00636"/>
    </source>
</evidence>
<keyword evidence="2 4" id="KW-0067">ATP-binding</keyword>
<dbReference type="InterPro" id="IPR053930">
    <property type="entry name" value="RapZ-like_N"/>
</dbReference>
<evidence type="ECO:0000259" key="5">
    <source>
        <dbReference type="Pfam" id="PF03668"/>
    </source>
</evidence>
<dbReference type="Pfam" id="PF03668">
    <property type="entry name" value="RapZ-like_N"/>
    <property type="match status" value="1"/>
</dbReference>
<dbReference type="PANTHER" id="PTHR30448">
    <property type="entry name" value="RNASE ADAPTER PROTEIN RAPZ"/>
    <property type="match status" value="1"/>
</dbReference>
<organism evidence="7 8">
    <name type="scientific">Xylophilus ampelinus</name>
    <dbReference type="NCBI Taxonomy" id="54067"/>
    <lineage>
        <taxon>Bacteria</taxon>
        <taxon>Pseudomonadati</taxon>
        <taxon>Pseudomonadota</taxon>
        <taxon>Betaproteobacteria</taxon>
        <taxon>Burkholderiales</taxon>
        <taxon>Xylophilus</taxon>
    </lineage>
</organism>
<dbReference type="InterPro" id="IPR005337">
    <property type="entry name" value="RapZ-like"/>
</dbReference>
<dbReference type="InterPro" id="IPR053931">
    <property type="entry name" value="RapZ_C"/>
</dbReference>
<accession>A0A318SJB0</accession>
<dbReference type="HAMAP" id="MF_00636">
    <property type="entry name" value="RapZ_like"/>
    <property type="match status" value="1"/>
</dbReference>
<evidence type="ECO:0000256" key="1">
    <source>
        <dbReference type="ARBA" id="ARBA00022741"/>
    </source>
</evidence>